<dbReference type="AlphaFoldDB" id="A0A143Y8S4"/>
<gene>
    <name evidence="3" type="ORF">SAMN05216375_11937</name>
    <name evidence="2" type="ORF">TR210_389</name>
</gene>
<dbReference type="InterPro" id="IPR054269">
    <property type="entry name" value="DUF7000"/>
</dbReference>
<keyword evidence="5" id="KW-1185">Reference proteome</keyword>
<dbReference type="Pfam" id="PF22526">
    <property type="entry name" value="DUF7000"/>
    <property type="match status" value="1"/>
</dbReference>
<dbReference type="EMBL" id="FJNB01000002">
    <property type="protein sequence ID" value="CZQ84757.1"/>
    <property type="molecule type" value="Genomic_DNA"/>
</dbReference>
<dbReference type="EMBL" id="FNYT01000019">
    <property type="protein sequence ID" value="SEJ61395.1"/>
    <property type="molecule type" value="Genomic_DNA"/>
</dbReference>
<evidence type="ECO:0000313" key="4">
    <source>
        <dbReference type="Proteomes" id="UP000076878"/>
    </source>
</evidence>
<name>A0A143Y8S4_9LACT</name>
<dbReference type="RefSeq" id="WP_068621012.1">
    <property type="nucleotide sequence ID" value="NZ_FJNB01000002.1"/>
</dbReference>
<evidence type="ECO:0000313" key="3">
    <source>
        <dbReference type="EMBL" id="SEJ61395.1"/>
    </source>
</evidence>
<protein>
    <recommendedName>
        <fullName evidence="1">DUF7000 domain-containing protein</fullName>
    </recommendedName>
</protein>
<sequence length="160" mass="18157">MKNLNELIEGYTNHLKQGEIQIAYKGIMEFLGKLRAAFIKNHPDYDVSSIYQGYMDMSYFSLSTKSLKAQGLKIAIVYLHEKGVFEVWLSARNRDIAKGYASILNRNISDDTNVFHDSNNPDAIIECVLTATPNFDDQTALIETIDQGVEKFVTTIIERL</sequence>
<reference evidence="3 5" key="2">
    <citation type="submission" date="2016-10" db="EMBL/GenBank/DDBJ databases">
        <authorList>
            <person name="Varghese N."/>
            <person name="Submissions S."/>
        </authorList>
    </citation>
    <scope>NUCLEOTIDE SEQUENCE [LARGE SCALE GENOMIC DNA]</scope>
    <source>
        <strain evidence="3 5">DSM 22150</strain>
    </source>
</reference>
<proteinExistence type="predicted"/>
<dbReference type="OrthoDB" id="9816011at2"/>
<organism evidence="2 4">
    <name type="scientific">Trichococcus ilyis</name>
    <dbReference type="NCBI Taxonomy" id="640938"/>
    <lineage>
        <taxon>Bacteria</taxon>
        <taxon>Bacillati</taxon>
        <taxon>Bacillota</taxon>
        <taxon>Bacilli</taxon>
        <taxon>Lactobacillales</taxon>
        <taxon>Carnobacteriaceae</taxon>
        <taxon>Trichococcus</taxon>
    </lineage>
</organism>
<dbReference type="Proteomes" id="UP000076878">
    <property type="component" value="Unassembled WGS sequence"/>
</dbReference>
<evidence type="ECO:0000259" key="1">
    <source>
        <dbReference type="Pfam" id="PF22526"/>
    </source>
</evidence>
<accession>A0A143Y8S4</accession>
<dbReference type="Proteomes" id="UP000199280">
    <property type="component" value="Unassembled WGS sequence"/>
</dbReference>
<dbReference type="STRING" id="640938.TR210_389"/>
<evidence type="ECO:0000313" key="5">
    <source>
        <dbReference type="Proteomes" id="UP000199280"/>
    </source>
</evidence>
<feature type="domain" description="DUF7000" evidence="1">
    <location>
        <begin position="4"/>
        <end position="158"/>
    </location>
</feature>
<reference evidence="2 4" key="1">
    <citation type="submission" date="2016-02" db="EMBL/GenBank/DDBJ databases">
        <authorList>
            <person name="Wen L."/>
            <person name="He K."/>
            <person name="Yang H."/>
        </authorList>
    </citation>
    <scope>NUCLEOTIDE SEQUENCE [LARGE SCALE GENOMIC DNA]</scope>
    <source>
        <strain evidence="2">Trichococcus_R210</strain>
    </source>
</reference>
<evidence type="ECO:0000313" key="2">
    <source>
        <dbReference type="EMBL" id="CZQ84757.1"/>
    </source>
</evidence>